<sequence>MTGAVTHPERSLGLIALGECMVELRADGPLGDAAHLTRACGGDTLNALVSAARLGSRCGFISRVGNDPFGPGLRRAWLAEGIDVTHAPLVDGENGVYFISLHAGGEREFTYRRADSAATQLSPADVDATYVASSGTLLLSGITQAISGSAQAATRHAAQLARQCGTRVAFDPNHRPRLWAARGGLDAARAGLHELLPCVDLLLPSFPADAALLDDSPGSAPDAARAFAALGVTVALKGGADGAWLCDPDGEPLHVPAPPVPDVLDTTGAGDAWNGAFLHALTRAQPPEQAARTAHASAAHVIRHRGALPPPPAHSSPHPETA</sequence>
<evidence type="ECO:0000313" key="5">
    <source>
        <dbReference type="Proteomes" id="UP000620633"/>
    </source>
</evidence>
<evidence type="ECO:0000256" key="1">
    <source>
        <dbReference type="ARBA" id="ARBA00022679"/>
    </source>
</evidence>
<dbReference type="PROSITE" id="PS00584">
    <property type="entry name" value="PFKB_KINASES_2"/>
    <property type="match status" value="1"/>
</dbReference>
<dbReference type="Gene3D" id="3.40.1190.20">
    <property type="match status" value="1"/>
</dbReference>
<keyword evidence="5" id="KW-1185">Reference proteome</keyword>
<dbReference type="Pfam" id="PF00294">
    <property type="entry name" value="PfkB"/>
    <property type="match status" value="1"/>
</dbReference>
<dbReference type="InterPro" id="IPR029056">
    <property type="entry name" value="Ribokinase-like"/>
</dbReference>
<keyword evidence="1" id="KW-0808">Transferase</keyword>
<name>A0ABQ2SIB1_9DEIO</name>
<evidence type="ECO:0000256" key="2">
    <source>
        <dbReference type="ARBA" id="ARBA00022777"/>
    </source>
</evidence>
<evidence type="ECO:0000259" key="3">
    <source>
        <dbReference type="Pfam" id="PF00294"/>
    </source>
</evidence>
<proteinExistence type="predicted"/>
<keyword evidence="2" id="KW-0418">Kinase</keyword>
<dbReference type="PANTHER" id="PTHR10584">
    <property type="entry name" value="SUGAR KINASE"/>
    <property type="match status" value="1"/>
</dbReference>
<dbReference type="EMBL" id="BMQO01000005">
    <property type="protein sequence ID" value="GGS25329.1"/>
    <property type="molecule type" value="Genomic_DNA"/>
</dbReference>
<dbReference type="Proteomes" id="UP000620633">
    <property type="component" value="Unassembled WGS sequence"/>
</dbReference>
<evidence type="ECO:0000313" key="4">
    <source>
        <dbReference type="EMBL" id="GGS25329.1"/>
    </source>
</evidence>
<feature type="domain" description="Carbohydrate kinase PfkB" evidence="3">
    <location>
        <begin position="15"/>
        <end position="311"/>
    </location>
</feature>
<dbReference type="SUPFAM" id="SSF53613">
    <property type="entry name" value="Ribokinase-like"/>
    <property type="match status" value="1"/>
</dbReference>
<dbReference type="InterPro" id="IPR002173">
    <property type="entry name" value="Carboh/pur_kinase_PfkB_CS"/>
</dbReference>
<dbReference type="RefSeq" id="WP_189100614.1">
    <property type="nucleotide sequence ID" value="NZ_BMQO01000005.1"/>
</dbReference>
<accession>A0ABQ2SIB1</accession>
<dbReference type="CDD" id="cd01166">
    <property type="entry name" value="KdgK"/>
    <property type="match status" value="1"/>
</dbReference>
<dbReference type="PANTHER" id="PTHR10584:SF166">
    <property type="entry name" value="RIBOKINASE"/>
    <property type="match status" value="1"/>
</dbReference>
<protein>
    <submittedName>
        <fullName evidence="4">2-dehydro-3-deoxygluconokinase</fullName>
    </submittedName>
</protein>
<comment type="caution">
    <text evidence="4">The sequence shown here is derived from an EMBL/GenBank/DDBJ whole genome shotgun (WGS) entry which is preliminary data.</text>
</comment>
<gene>
    <name evidence="4" type="ORF">GCM10008961_15960</name>
</gene>
<reference evidence="5" key="1">
    <citation type="journal article" date="2019" name="Int. J. Syst. Evol. Microbiol.">
        <title>The Global Catalogue of Microorganisms (GCM) 10K type strain sequencing project: providing services to taxonomists for standard genome sequencing and annotation.</title>
        <authorList>
            <consortium name="The Broad Institute Genomics Platform"/>
            <consortium name="The Broad Institute Genome Sequencing Center for Infectious Disease"/>
            <person name="Wu L."/>
            <person name="Ma J."/>
        </authorList>
    </citation>
    <scope>NUCLEOTIDE SEQUENCE [LARGE SCALE GENOMIC DNA]</scope>
    <source>
        <strain evidence="5">JCM 31406</strain>
    </source>
</reference>
<dbReference type="InterPro" id="IPR011611">
    <property type="entry name" value="PfkB_dom"/>
</dbReference>
<organism evidence="4 5">
    <name type="scientific">Deinococcus knuensis</name>
    <dbReference type="NCBI Taxonomy" id="1837380"/>
    <lineage>
        <taxon>Bacteria</taxon>
        <taxon>Thermotogati</taxon>
        <taxon>Deinococcota</taxon>
        <taxon>Deinococci</taxon>
        <taxon>Deinococcales</taxon>
        <taxon>Deinococcaceae</taxon>
        <taxon>Deinococcus</taxon>
    </lineage>
</organism>